<evidence type="ECO:0000313" key="5">
    <source>
        <dbReference type="EMBL" id="PAV05590.1"/>
    </source>
</evidence>
<keyword evidence="2 3" id="KW-0067">ATP-binding</keyword>
<dbReference type="GO" id="GO:0051782">
    <property type="term" value="P:negative regulation of cell division"/>
    <property type="evidence" value="ECO:0007669"/>
    <property type="project" value="TreeGrafter"/>
</dbReference>
<dbReference type="Gene3D" id="3.40.50.300">
    <property type="entry name" value="P-loop containing nucleotide triphosphate hydrolases"/>
    <property type="match status" value="1"/>
</dbReference>
<dbReference type="InterPro" id="IPR050625">
    <property type="entry name" value="ParA/MinD_ATPase"/>
</dbReference>
<evidence type="ECO:0000313" key="6">
    <source>
        <dbReference type="Proteomes" id="UP000217784"/>
    </source>
</evidence>
<protein>
    <submittedName>
        <fullName evidence="5">Septum site-determining protein MinD</fullName>
    </submittedName>
</protein>
<dbReference type="Proteomes" id="UP000217784">
    <property type="component" value="Unassembled WGS sequence"/>
</dbReference>
<feature type="binding site" evidence="3">
    <location>
        <begin position="11"/>
        <end position="18"/>
    </location>
    <ligand>
        <name>ATP</name>
        <dbReference type="ChEBI" id="CHEBI:30616"/>
    </ligand>
</feature>
<dbReference type="Pfam" id="PF01656">
    <property type="entry name" value="CbiA"/>
    <property type="match status" value="1"/>
</dbReference>
<dbReference type="PANTHER" id="PTHR43384">
    <property type="entry name" value="SEPTUM SITE-DETERMINING PROTEIN MIND HOMOLOG, CHLOROPLASTIC-RELATED"/>
    <property type="match status" value="1"/>
</dbReference>
<gene>
    <name evidence="5" type="ORF">ASJ80_08750</name>
</gene>
<keyword evidence="6" id="KW-1185">Reference proteome</keyword>
<accession>A0A2A2H8J2</accession>
<organism evidence="5 6">
    <name type="scientific">Methanobacterium bryantii</name>
    <dbReference type="NCBI Taxonomy" id="2161"/>
    <lineage>
        <taxon>Archaea</taxon>
        <taxon>Methanobacteriati</taxon>
        <taxon>Methanobacteriota</taxon>
        <taxon>Methanomada group</taxon>
        <taxon>Methanobacteria</taxon>
        <taxon>Methanobacteriales</taxon>
        <taxon>Methanobacteriaceae</taxon>
        <taxon>Methanobacterium</taxon>
    </lineage>
</organism>
<name>A0A2A2H8J2_METBR</name>
<dbReference type="InterPro" id="IPR025501">
    <property type="entry name" value="MinD_FleN"/>
</dbReference>
<evidence type="ECO:0000256" key="2">
    <source>
        <dbReference type="ARBA" id="ARBA00022840"/>
    </source>
</evidence>
<evidence type="ECO:0000259" key="4">
    <source>
        <dbReference type="Pfam" id="PF01656"/>
    </source>
</evidence>
<evidence type="ECO:0000256" key="3">
    <source>
        <dbReference type="PIRSR" id="PIRSR003092-1"/>
    </source>
</evidence>
<dbReference type="AlphaFoldDB" id="A0A2A2H8J2"/>
<feature type="domain" description="CobQ/CobB/MinD/ParA nucleotide binding" evidence="4">
    <location>
        <begin position="5"/>
        <end position="211"/>
    </location>
</feature>
<dbReference type="GO" id="GO:0005524">
    <property type="term" value="F:ATP binding"/>
    <property type="evidence" value="ECO:0007669"/>
    <property type="project" value="UniProtKB-KW"/>
</dbReference>
<dbReference type="EMBL" id="LMVM01000003">
    <property type="protein sequence ID" value="PAV05590.1"/>
    <property type="molecule type" value="Genomic_DNA"/>
</dbReference>
<dbReference type="OrthoDB" id="31168at2157"/>
<dbReference type="NCBIfam" id="TIGR01969">
    <property type="entry name" value="minD_arch"/>
    <property type="match status" value="1"/>
</dbReference>
<dbReference type="RefSeq" id="WP_069585713.1">
    <property type="nucleotide sequence ID" value="NZ_LMVM01000003.1"/>
</dbReference>
<dbReference type="GO" id="GO:0016887">
    <property type="term" value="F:ATP hydrolysis activity"/>
    <property type="evidence" value="ECO:0007669"/>
    <property type="project" value="TreeGrafter"/>
</dbReference>
<dbReference type="InterPro" id="IPR027417">
    <property type="entry name" value="P-loop_NTPase"/>
</dbReference>
<proteinExistence type="predicted"/>
<sequence>MARVIVVASGKGGVGKTTIAANLGIALSLQGEEVVVLDLDVAMANLELILGLENQPVTLQDVLAGRDMIHNAIYEGPGGVKIVPAGLSLYGLKDMKLERLEEVLETLTEDIDILLIDAPGGLERDALAALQVSNELVLVTTPEITSLSDALKTKIVAEKIGMEILGVVINKERSGKEFLTPDEIQTILNIPVIAIIPEDKELNIASASGNSILEKNPKSDTSKLILGLASRVIGKYSLENDLSSKGIVSKFFQTVFSKYLNVNKS</sequence>
<dbReference type="InterPro" id="IPR010224">
    <property type="entry name" value="MinD_archaea"/>
</dbReference>
<dbReference type="GO" id="GO:0005829">
    <property type="term" value="C:cytosol"/>
    <property type="evidence" value="ECO:0007669"/>
    <property type="project" value="TreeGrafter"/>
</dbReference>
<reference evidence="5 6" key="1">
    <citation type="journal article" date="2017" name="BMC Genomics">
        <title>Genomic analysis of methanogenic archaea reveals a shift towards energy conservation.</title>
        <authorList>
            <person name="Gilmore S.P."/>
            <person name="Henske J.K."/>
            <person name="Sexton J.A."/>
            <person name="Solomon K.V."/>
            <person name="Seppala S."/>
            <person name="Yoo J.I."/>
            <person name="Huyett L.M."/>
            <person name="Pressman A."/>
            <person name="Cogan J.Z."/>
            <person name="Kivenson V."/>
            <person name="Peng X."/>
            <person name="Tan Y."/>
            <person name="Valentine D.L."/>
            <person name="O'Malley M.A."/>
        </authorList>
    </citation>
    <scope>NUCLEOTIDE SEQUENCE [LARGE SCALE GENOMIC DNA]</scope>
    <source>
        <strain evidence="5 6">M.o.H.</strain>
    </source>
</reference>
<dbReference type="InterPro" id="IPR002586">
    <property type="entry name" value="CobQ/CobB/MinD/ParA_Nub-bd_dom"/>
</dbReference>
<dbReference type="SUPFAM" id="SSF52540">
    <property type="entry name" value="P-loop containing nucleoside triphosphate hydrolases"/>
    <property type="match status" value="1"/>
</dbReference>
<comment type="caution">
    <text evidence="5">The sequence shown here is derived from an EMBL/GenBank/DDBJ whole genome shotgun (WGS) entry which is preliminary data.</text>
</comment>
<dbReference type="PIRSF" id="PIRSF003092">
    <property type="entry name" value="MinD"/>
    <property type="match status" value="1"/>
</dbReference>
<dbReference type="GO" id="GO:0009898">
    <property type="term" value="C:cytoplasmic side of plasma membrane"/>
    <property type="evidence" value="ECO:0007669"/>
    <property type="project" value="TreeGrafter"/>
</dbReference>
<dbReference type="PANTHER" id="PTHR43384:SF10">
    <property type="entry name" value="ATPASE INVOLVED IN CHROMOSOME PARTITIONING, PARA_MIND FAMILY"/>
    <property type="match status" value="1"/>
</dbReference>
<keyword evidence="1 3" id="KW-0547">Nucleotide-binding</keyword>
<evidence type="ECO:0000256" key="1">
    <source>
        <dbReference type="ARBA" id="ARBA00022741"/>
    </source>
</evidence>